<feature type="compositionally biased region" description="Polar residues" evidence="2">
    <location>
        <begin position="270"/>
        <end position="288"/>
    </location>
</feature>
<feature type="region of interest" description="Disordered" evidence="2">
    <location>
        <begin position="449"/>
        <end position="498"/>
    </location>
</feature>
<dbReference type="AlphaFoldDB" id="A0A0N5C7K9"/>
<evidence type="ECO:0000313" key="3">
    <source>
        <dbReference type="Proteomes" id="UP000046392"/>
    </source>
</evidence>
<keyword evidence="1" id="KW-0175">Coiled coil</keyword>
<feature type="compositionally biased region" description="Polar residues" evidence="2">
    <location>
        <begin position="477"/>
        <end position="498"/>
    </location>
</feature>
<feature type="compositionally biased region" description="Low complexity" evidence="2">
    <location>
        <begin position="886"/>
        <end position="902"/>
    </location>
</feature>
<reference evidence="4" key="1">
    <citation type="submission" date="2017-02" db="UniProtKB">
        <authorList>
            <consortium name="WormBaseParasite"/>
        </authorList>
    </citation>
    <scope>IDENTIFICATION</scope>
</reference>
<dbReference type="Gene3D" id="1.20.5.490">
    <property type="entry name" value="Single helix bin"/>
    <property type="match status" value="1"/>
</dbReference>
<dbReference type="GO" id="GO:0008284">
    <property type="term" value="P:positive regulation of cell population proliferation"/>
    <property type="evidence" value="ECO:0007669"/>
    <property type="project" value="TreeGrafter"/>
</dbReference>
<feature type="coiled-coil region" evidence="1">
    <location>
        <begin position="400"/>
        <end position="427"/>
    </location>
</feature>
<evidence type="ECO:0000256" key="2">
    <source>
        <dbReference type="SAM" id="MobiDB-lite"/>
    </source>
</evidence>
<evidence type="ECO:0000313" key="4">
    <source>
        <dbReference type="WBParaSite" id="SPAL_0001392200.1"/>
    </source>
</evidence>
<protein>
    <submittedName>
        <fullName evidence="4">GCR1_C domain-containing protein</fullName>
    </submittedName>
</protein>
<name>A0A0N5C7K9_STREA</name>
<sequence length="910" mass="100415">MNFNSEVVTEDRKIVEKSVDITCKNKVSDETIHNCSSTSHINITNLIHNDNFSDVKSHPNEYSENMLESYPENINRTVTKNEVVTEISNAQNEGNELRNNQIPSQTHKGRWECVDITENEGNDESEFPHINEKLFNGEDLCDTTKVSGKQGSVEKINDLNSKSIPIIKNNQNNIANNQNSTINSINDSSTSSTNSPLPGSSNQNVKKFKNILNHLPLTISSNNVIPPVSSASTTPTHIVTNSFQIPNQQFQGNQNINNIVPAPTVGVVTKSSNSGTMEDNSNFSNLNNGDRMRLVNNSSSSLGNNVISVNKTNSTNSTSSNGQNSKKTSIASVTSNENTSNANTKTTGSNAGMNTIFGFFEKNGDNDGNIMFNNDSNDKGDDLIGSKINQAMDLVKFHLSRSIRLEYDQLNAQIAELKNKVQVLECQNNILKSFAPEDIVQNLNVLSKTNTSNTTTGTAGSTSTSSTNNVGTIVNTENGGLSRNSSTNNFMTSPNYNTKQTTEINNKELNGIYKTISDQQTNTLSHCPSVNPSICTPSPPNGTNNIGITNYTTNNNGGILLNDEQRQIQSSEECITSSPNNANDVRRKISGSNEASSSSVGIRSISSLQDNNSCNVNEGILLVNQEKKVDNINMNQYMGENGKDISTQTEKKVEPRQKEHFIVENEQNISKEENCSIFSNNNLVEKGKNINKDFSVLPNAINHNNIPENIKSETPLSYVPLEQVKNISNEVEKDRHTNDCEGKTLSSIKNSDSFEKKISSNGPLAKSQSQSNIEKNKDKSQVQTRKLSKQLALLLNQNETTCNEQISTIEHQNQQKNFLDKTNTKTMRELKKNDPEKEYQEKVKNNIISKDNISLDYIENEQSSHQQDVVSSQGLRQYQSCSQNGKTKSINKNTTNSNASKIMMVQSPLN</sequence>
<dbReference type="STRING" id="174720.A0A0N5C7K9"/>
<dbReference type="WBParaSite" id="SPAL_0001392200.1">
    <property type="protein sequence ID" value="SPAL_0001392200.1"/>
    <property type="gene ID" value="SPAL_0001392200"/>
</dbReference>
<feature type="region of interest" description="Disordered" evidence="2">
    <location>
        <begin position="175"/>
        <end position="203"/>
    </location>
</feature>
<feature type="compositionally biased region" description="Low complexity" evidence="2">
    <location>
        <begin position="449"/>
        <end position="476"/>
    </location>
</feature>
<feature type="region of interest" description="Disordered" evidence="2">
    <location>
        <begin position="881"/>
        <end position="910"/>
    </location>
</feature>
<dbReference type="GO" id="GO:0043066">
    <property type="term" value="P:negative regulation of apoptotic process"/>
    <property type="evidence" value="ECO:0007669"/>
    <property type="project" value="TreeGrafter"/>
</dbReference>
<feature type="region of interest" description="Disordered" evidence="2">
    <location>
        <begin position="270"/>
        <end position="347"/>
    </location>
</feature>
<dbReference type="GO" id="GO:0005829">
    <property type="term" value="C:cytosol"/>
    <property type="evidence" value="ECO:0007669"/>
    <property type="project" value="TreeGrafter"/>
</dbReference>
<dbReference type="InterPro" id="IPR000580">
    <property type="entry name" value="TSC22/Bun"/>
</dbReference>
<dbReference type="Proteomes" id="UP000046392">
    <property type="component" value="Unplaced"/>
</dbReference>
<feature type="compositionally biased region" description="Polar residues" evidence="2">
    <location>
        <begin position="330"/>
        <end position="347"/>
    </location>
</feature>
<dbReference type="CDD" id="cd21936">
    <property type="entry name" value="ZIP_TSC22D"/>
    <property type="match status" value="1"/>
</dbReference>
<feature type="compositionally biased region" description="Low complexity" evidence="2">
    <location>
        <begin position="295"/>
        <end position="329"/>
    </location>
</feature>
<dbReference type="GO" id="GO:0005634">
    <property type="term" value="C:nucleus"/>
    <property type="evidence" value="ECO:0007669"/>
    <property type="project" value="TreeGrafter"/>
</dbReference>
<dbReference type="PANTHER" id="PTHR46745:SF1">
    <property type="entry name" value="TSC22 DOMAIN FAMILY PROTEIN 1"/>
    <property type="match status" value="1"/>
</dbReference>
<dbReference type="GO" id="GO:0006357">
    <property type="term" value="P:regulation of transcription by RNA polymerase II"/>
    <property type="evidence" value="ECO:0007669"/>
    <property type="project" value="InterPro"/>
</dbReference>
<keyword evidence="3" id="KW-1185">Reference proteome</keyword>
<organism evidence="3 4">
    <name type="scientific">Strongyloides papillosus</name>
    <name type="common">Intestinal threadworm</name>
    <dbReference type="NCBI Taxonomy" id="174720"/>
    <lineage>
        <taxon>Eukaryota</taxon>
        <taxon>Metazoa</taxon>
        <taxon>Ecdysozoa</taxon>
        <taxon>Nematoda</taxon>
        <taxon>Chromadorea</taxon>
        <taxon>Rhabditida</taxon>
        <taxon>Tylenchina</taxon>
        <taxon>Panagrolaimomorpha</taxon>
        <taxon>Strongyloidoidea</taxon>
        <taxon>Strongyloididae</taxon>
        <taxon>Strongyloides</taxon>
    </lineage>
</organism>
<evidence type="ECO:0000256" key="1">
    <source>
        <dbReference type="SAM" id="Coils"/>
    </source>
</evidence>
<feature type="compositionally biased region" description="Polar residues" evidence="2">
    <location>
        <begin position="759"/>
        <end position="773"/>
    </location>
</feature>
<dbReference type="PANTHER" id="PTHR46745">
    <property type="entry name" value="TSC22 DOMAIN FAMILY PROTEIN 1"/>
    <property type="match status" value="1"/>
</dbReference>
<dbReference type="SUPFAM" id="SSF58026">
    <property type="entry name" value="Delta-sleep-inducing peptide immunoreactive peptide"/>
    <property type="match status" value="1"/>
</dbReference>
<proteinExistence type="predicted"/>
<feature type="region of interest" description="Disordered" evidence="2">
    <location>
        <begin position="729"/>
        <end position="784"/>
    </location>
</feature>
<dbReference type="Pfam" id="PF01166">
    <property type="entry name" value="TSC22"/>
    <property type="match status" value="1"/>
</dbReference>
<feature type="compositionally biased region" description="Low complexity" evidence="2">
    <location>
        <begin position="175"/>
        <end position="202"/>
    </location>
</feature>
<accession>A0A0N5C7K9</accession>
<feature type="compositionally biased region" description="Basic and acidic residues" evidence="2">
    <location>
        <begin position="730"/>
        <end position="742"/>
    </location>
</feature>